<evidence type="ECO:0000256" key="3">
    <source>
        <dbReference type="ARBA" id="ARBA00009466"/>
    </source>
</evidence>
<evidence type="ECO:0000256" key="9">
    <source>
        <dbReference type="SAM" id="MobiDB-lite"/>
    </source>
</evidence>
<dbReference type="AlphaFoldDB" id="A0A131YJA3"/>
<evidence type="ECO:0000256" key="6">
    <source>
        <dbReference type="ARBA" id="ARBA00022927"/>
    </source>
</evidence>
<keyword evidence="7" id="KW-0539">Nucleus</keyword>
<accession>A0A131YJA3</accession>
<dbReference type="InterPro" id="IPR044189">
    <property type="entry name" value="XPO4/7-like"/>
</dbReference>
<comment type="subcellular location">
    <subcellularLocation>
        <location evidence="2">Cytoplasm</location>
    </subcellularLocation>
    <subcellularLocation>
        <location evidence="1">Nucleus</location>
    </subcellularLocation>
</comment>
<evidence type="ECO:0000256" key="1">
    <source>
        <dbReference type="ARBA" id="ARBA00004123"/>
    </source>
</evidence>
<keyword evidence="6" id="KW-0653">Protein transport</keyword>
<keyword evidence="4" id="KW-0813">Transport</keyword>
<dbReference type="GO" id="GO:0005049">
    <property type="term" value="F:nuclear export signal receptor activity"/>
    <property type="evidence" value="ECO:0007669"/>
    <property type="project" value="InterPro"/>
</dbReference>
<dbReference type="GO" id="GO:0006611">
    <property type="term" value="P:protein export from nucleus"/>
    <property type="evidence" value="ECO:0007669"/>
    <property type="project" value="TreeGrafter"/>
</dbReference>
<dbReference type="SUPFAM" id="SSF48371">
    <property type="entry name" value="ARM repeat"/>
    <property type="match status" value="1"/>
</dbReference>
<evidence type="ECO:0000256" key="2">
    <source>
        <dbReference type="ARBA" id="ARBA00004496"/>
    </source>
</evidence>
<dbReference type="InterPro" id="IPR016024">
    <property type="entry name" value="ARM-type_fold"/>
</dbReference>
<proteinExistence type="inferred from homology"/>
<feature type="region of interest" description="Disordered" evidence="9">
    <location>
        <begin position="428"/>
        <end position="448"/>
    </location>
</feature>
<evidence type="ECO:0000256" key="5">
    <source>
        <dbReference type="ARBA" id="ARBA00022490"/>
    </source>
</evidence>
<keyword evidence="5" id="KW-0963">Cytoplasm</keyword>
<dbReference type="InterPro" id="IPR011989">
    <property type="entry name" value="ARM-like"/>
</dbReference>
<feature type="compositionally biased region" description="Acidic residues" evidence="9">
    <location>
        <begin position="436"/>
        <end position="447"/>
    </location>
</feature>
<dbReference type="GO" id="GO:0005643">
    <property type="term" value="C:nuclear pore"/>
    <property type="evidence" value="ECO:0007669"/>
    <property type="project" value="TreeGrafter"/>
</dbReference>
<sequence>MAAHIMQELESSAQILLAPPNQVTAEQRHAAERTFLDFQNTRAPFELCKCILETSAVGYVQFQAACLLKQGLIREWKYMEPGQWQALWQHLLQLLACRPNMENYVREELALVLALGSKRAGVEDGAEALNDILQQSTQMVASGDPHLQSLGCSLLSALLVEFSSSTRATDVGLTWEVHLRAKKSFEANHLRKVFQFCQQGLREAANRLGNGPVRPEDRNLLRRLLLLSEQLLSWNFQFSMLLPRKLVGLFEAQQTPTLRPGLDWKGAFDETPQLLLQLYGALSQDGELAHVALQCLLQLATLSHSGERQQRNTHLKRFVQGGLLELMAVRPPRAGITQLLARLALFHPPSLLPTHVHVPYLERLCDLACCILQSPIGDDAEQQQETLDHILDAWVPLLQEPQVFPAEPLKVATMRVFELYLRSRLAAPDGTRPPINDEEEVAEEDEDDRVRYRDQLSVVGMLGRHVLPHSLPLLCRVVEDRTQRLQELLQGQPQAGTPMTAAHKELLEDLHWIVLITGHLLTTVCDGETPLIPREVTQFSLNSGADTAATLSLLSRLGQADAVSSVQGNVDPVVRLIVAVLQLCHVERAALQAGLGSQLSPEVAITLVWFLHRWGLTYLLPNETYYTQESGIMRIIFKGALGDLVQHAGRESSAPARQMSPTLVAAFGRDSEAGPCVLDWVLGKLCSNLELWHSETSLTLSTCQAMVSLLNNVERGHRAAACPSLLSLLQRQSQGQLGPLAPGSHRALLKALVIACTANRLPEAPQLWEALLGPLKARFDVFFDSCVQTRCRFTEPQKGKALDLLESLCGVAEGTTPSNLDTIRPMLLPLLVQLSSIVAVLRSEATLITATTQLFRAAARRMLCFVGPNDATQLCHCCLELVRHFAEHSSGLFTTEATAEDSHVRELGELLELLTELLSKDFMYMGAQARGPANSTGTDETATRFEVPAPGIAVEGLRLLMPLLNAQLLQFPTLCVQYFKLVALLSELHPDKVCQMPEGLLQALLGSIRVGLTSYSPEVSGLCLDVVSVLALEVHRQGLQTRPAGRAIEPFLQLLLEMVLLQPLDAELTLVAGSALFALLCCFQESFVQLAQALVASQQDAAVGQRLAQSLQTLTRAQPLTPERPNRLRFRDSFEAFVTEVRGFLCVK</sequence>
<dbReference type="PANTHER" id="PTHR12596:SF1">
    <property type="entry name" value="EXPORTIN-4"/>
    <property type="match status" value="1"/>
</dbReference>
<reference evidence="10" key="1">
    <citation type="journal article" date="2016" name="Ticks Tick Borne Dis.">
        <title>De novo assembly and annotation of the salivary gland transcriptome of Rhipicephalus appendiculatus male and female ticks during blood feeding.</title>
        <authorList>
            <person name="de Castro M.H."/>
            <person name="de Klerk D."/>
            <person name="Pienaar R."/>
            <person name="Latif A.A."/>
            <person name="Rees D.J."/>
            <person name="Mans B.J."/>
        </authorList>
    </citation>
    <scope>NUCLEOTIDE SEQUENCE</scope>
    <source>
        <tissue evidence="10">Salivary glands</tissue>
    </source>
</reference>
<organism evidence="10">
    <name type="scientific">Rhipicephalus appendiculatus</name>
    <name type="common">Brown ear tick</name>
    <dbReference type="NCBI Taxonomy" id="34631"/>
    <lineage>
        <taxon>Eukaryota</taxon>
        <taxon>Metazoa</taxon>
        <taxon>Ecdysozoa</taxon>
        <taxon>Arthropoda</taxon>
        <taxon>Chelicerata</taxon>
        <taxon>Arachnida</taxon>
        <taxon>Acari</taxon>
        <taxon>Parasitiformes</taxon>
        <taxon>Ixodida</taxon>
        <taxon>Ixodoidea</taxon>
        <taxon>Ixodidae</taxon>
        <taxon>Rhipicephalinae</taxon>
        <taxon>Rhipicephalus</taxon>
        <taxon>Rhipicephalus</taxon>
    </lineage>
</organism>
<evidence type="ECO:0000256" key="7">
    <source>
        <dbReference type="ARBA" id="ARBA00023242"/>
    </source>
</evidence>
<dbReference type="Gene3D" id="1.25.10.10">
    <property type="entry name" value="Leucine-rich Repeat Variant"/>
    <property type="match status" value="2"/>
</dbReference>
<evidence type="ECO:0000256" key="8">
    <source>
        <dbReference type="ARBA" id="ARBA00040444"/>
    </source>
</evidence>
<comment type="similarity">
    <text evidence="3">Belongs to the exportin family.</text>
</comment>
<dbReference type="GO" id="GO:0005737">
    <property type="term" value="C:cytoplasm"/>
    <property type="evidence" value="ECO:0007669"/>
    <property type="project" value="UniProtKB-SubCell"/>
</dbReference>
<name>A0A131YJA3_RHIAP</name>
<dbReference type="PANTHER" id="PTHR12596">
    <property type="entry name" value="EXPORTIN 4,7-RELATED"/>
    <property type="match status" value="1"/>
</dbReference>
<protein>
    <recommendedName>
        <fullName evidence="8">Exportin-4</fullName>
    </recommendedName>
</protein>
<evidence type="ECO:0000313" key="10">
    <source>
        <dbReference type="EMBL" id="JAP78530.1"/>
    </source>
</evidence>
<keyword evidence="10" id="KW-0675">Receptor</keyword>
<evidence type="ECO:0000256" key="4">
    <source>
        <dbReference type="ARBA" id="ARBA00022448"/>
    </source>
</evidence>
<dbReference type="EMBL" id="GEDV01010027">
    <property type="protein sequence ID" value="JAP78530.1"/>
    <property type="molecule type" value="Transcribed_RNA"/>
</dbReference>